<keyword evidence="2" id="KW-1185">Reference proteome</keyword>
<accession>A0A6I6MNG6</accession>
<evidence type="ECO:0000313" key="1">
    <source>
        <dbReference type="EMBL" id="QGZ97075.1"/>
    </source>
</evidence>
<dbReference type="KEGG" id="tsv:DSM104635_03940"/>
<organism evidence="1 2">
    <name type="scientific">Terricaulis silvestris</name>
    <dbReference type="NCBI Taxonomy" id="2686094"/>
    <lineage>
        <taxon>Bacteria</taxon>
        <taxon>Pseudomonadati</taxon>
        <taxon>Pseudomonadota</taxon>
        <taxon>Alphaproteobacteria</taxon>
        <taxon>Caulobacterales</taxon>
        <taxon>Caulobacteraceae</taxon>
        <taxon>Terricaulis</taxon>
    </lineage>
</organism>
<proteinExistence type="predicted"/>
<dbReference type="AlphaFoldDB" id="A0A6I6MNG6"/>
<dbReference type="Pfam" id="PF19541">
    <property type="entry name" value="DUF6065"/>
    <property type="match status" value="1"/>
</dbReference>
<evidence type="ECO:0000313" key="2">
    <source>
        <dbReference type="Proteomes" id="UP000431269"/>
    </source>
</evidence>
<protein>
    <submittedName>
        <fullName evidence="1">Uncharacterized protein</fullName>
    </submittedName>
</protein>
<dbReference type="RefSeq" id="WP_158767901.1">
    <property type="nucleotide sequence ID" value="NZ_CP047045.1"/>
</dbReference>
<dbReference type="Proteomes" id="UP000431269">
    <property type="component" value="Chromosome"/>
</dbReference>
<dbReference type="InterPro" id="IPR045709">
    <property type="entry name" value="DUF6065"/>
</dbReference>
<name>A0A6I6MNG6_9CAUL</name>
<dbReference type="EMBL" id="CP047045">
    <property type="protein sequence ID" value="QGZ97075.1"/>
    <property type="molecule type" value="Genomic_DNA"/>
</dbReference>
<reference evidence="2" key="1">
    <citation type="submission" date="2019-12" db="EMBL/GenBank/DDBJ databases">
        <title>Complete genome of Terracaulis silvestris 0127_4.</title>
        <authorList>
            <person name="Vieira S."/>
            <person name="Riedel T."/>
            <person name="Sproer C."/>
            <person name="Pascual J."/>
            <person name="Boedeker C."/>
            <person name="Overmann J."/>
        </authorList>
    </citation>
    <scope>NUCLEOTIDE SEQUENCE [LARGE SCALE GENOMIC DNA]</scope>
    <source>
        <strain evidence="2">0127_4</strain>
    </source>
</reference>
<sequence>MRLTCYPLQTYPPEIRPGRPERDWMDEFTDRHAYRCLPLTIANCTGWEIVTPAAFRATWNGGRDVSDVIVESENDIHKAFVMSMFARGTLTFGPGWLFRTEPGWDMWVGGPPNTIKHGIQPLTGIVETSWLPQPFTMNWRFTAPGTVEFEKGEPFCMIMPTPHNAIDACEPEIKALKDDPEFEAETQAWMKGRTEFIARVKAGDPEAVGQVWQRNYFAGKTLRGEAATSDHIHKRRLAQPRVAGAEDQGSE</sequence>
<gene>
    <name evidence="1" type="ORF">DSM104635_03940</name>
</gene>